<proteinExistence type="predicted"/>
<evidence type="ECO:0000256" key="3">
    <source>
        <dbReference type="ARBA" id="ARBA00022801"/>
    </source>
</evidence>
<feature type="region of interest" description="Disordered" evidence="4">
    <location>
        <begin position="1"/>
        <end position="21"/>
    </location>
</feature>
<dbReference type="SMART" id="SM00646">
    <property type="entry name" value="Ami_3"/>
    <property type="match status" value="1"/>
</dbReference>
<feature type="compositionally biased region" description="Basic residues" evidence="4">
    <location>
        <begin position="474"/>
        <end position="489"/>
    </location>
</feature>
<keyword evidence="3" id="KW-0378">Hydrolase</keyword>
<name>A0A7G1GZR4_9BACT</name>
<dbReference type="AlphaFoldDB" id="A0A7G1GZR4"/>
<dbReference type="GO" id="GO:0030288">
    <property type="term" value="C:outer membrane-bounded periplasmic space"/>
    <property type="evidence" value="ECO:0007669"/>
    <property type="project" value="TreeGrafter"/>
</dbReference>
<protein>
    <recommendedName>
        <fullName evidence="2">N-acetylmuramoyl-L-alanine amidase</fullName>
        <ecNumber evidence="2">3.5.1.28</ecNumber>
    </recommendedName>
</protein>
<sequence length="489" mass="55011">MNKDRNQKTDDRKQKSEDRSQMTDFQKMVKGSIGEDVKSFIHLFTASPLHQIKVCVLFSVFCLLSFVLLSPSVSKSEDLIEVKGLRHWATAEYIRVVIDLSGPAEFSKGKLSNPERLFFDIKNAKLLKGIQTNFAIGAKPVKAVRLGQFTPDIVRIVFDLETPDYDFKVFSLEDPARLVVELSSKVGIEDKKDIKTEAKVEDKQDKTEGRNIGNNFISRKIVIDPGHGGHDPGAVGPGGLFEKDVVLDIALKVRDIIKNEYPFYDVVLTRDKDIFIPLKDRAKIANDIGADLFLSIHANASPNRYARGIETYFLNWTDDEEALRVAARENAISVKKMKQVQSELGLILASLERDRKRDDSIKLAGSVHASMVANIRPQFPKTNDLGIKSALFYVLVDAEMASALAEVSFISNPEEERLLSDDSYRQQLAYSLVKGINAYFDSSPPQHKVVYRISHSEAKPHASNNKKSPDRKLSNGKKNKSKRVKYVRR</sequence>
<organism evidence="7 8">
    <name type="scientific">Dissulfurispira thermophila</name>
    <dbReference type="NCBI Taxonomy" id="2715679"/>
    <lineage>
        <taxon>Bacteria</taxon>
        <taxon>Pseudomonadati</taxon>
        <taxon>Nitrospirota</taxon>
        <taxon>Thermodesulfovibrionia</taxon>
        <taxon>Thermodesulfovibrionales</taxon>
        <taxon>Dissulfurispiraceae</taxon>
        <taxon>Dissulfurispira</taxon>
    </lineage>
</organism>
<keyword evidence="5" id="KW-1133">Transmembrane helix</keyword>
<dbReference type="FunFam" id="3.40.630.40:FF:000005">
    <property type="entry name" value="N-acetylmuramoyl-L-alanine amidase (AmiA)"/>
    <property type="match status" value="1"/>
</dbReference>
<evidence type="ECO:0000313" key="8">
    <source>
        <dbReference type="Proteomes" id="UP000516360"/>
    </source>
</evidence>
<dbReference type="Pfam" id="PF11741">
    <property type="entry name" value="AMIN"/>
    <property type="match status" value="1"/>
</dbReference>
<comment type="catalytic activity">
    <reaction evidence="1">
        <text>Hydrolyzes the link between N-acetylmuramoyl residues and L-amino acid residues in certain cell-wall glycopeptides.</text>
        <dbReference type="EC" id="3.5.1.28"/>
    </reaction>
</comment>
<dbReference type="SUPFAM" id="SSF53187">
    <property type="entry name" value="Zn-dependent exopeptidases"/>
    <property type="match status" value="1"/>
</dbReference>
<keyword evidence="8" id="KW-1185">Reference proteome</keyword>
<dbReference type="EC" id="3.5.1.28" evidence="2"/>
<feature type="domain" description="MurNAc-LAA" evidence="6">
    <location>
        <begin position="282"/>
        <end position="437"/>
    </location>
</feature>
<dbReference type="PANTHER" id="PTHR30404:SF0">
    <property type="entry name" value="N-ACETYLMURAMOYL-L-ALANINE AMIDASE AMIC"/>
    <property type="match status" value="1"/>
</dbReference>
<evidence type="ECO:0000313" key="7">
    <source>
        <dbReference type="EMBL" id="BCB95995.1"/>
    </source>
</evidence>
<dbReference type="InterPro" id="IPR021731">
    <property type="entry name" value="AMIN_dom"/>
</dbReference>
<dbReference type="CDD" id="cd02696">
    <property type="entry name" value="MurNAc-LAA"/>
    <property type="match status" value="1"/>
</dbReference>
<dbReference type="GO" id="GO:0008745">
    <property type="term" value="F:N-acetylmuramoyl-L-alanine amidase activity"/>
    <property type="evidence" value="ECO:0007669"/>
    <property type="project" value="UniProtKB-EC"/>
</dbReference>
<dbReference type="Pfam" id="PF01520">
    <property type="entry name" value="Amidase_3"/>
    <property type="match status" value="1"/>
</dbReference>
<evidence type="ECO:0000256" key="1">
    <source>
        <dbReference type="ARBA" id="ARBA00001561"/>
    </source>
</evidence>
<keyword evidence="5" id="KW-0472">Membrane</keyword>
<evidence type="ECO:0000256" key="5">
    <source>
        <dbReference type="SAM" id="Phobius"/>
    </source>
</evidence>
<dbReference type="GO" id="GO:0009253">
    <property type="term" value="P:peptidoglycan catabolic process"/>
    <property type="evidence" value="ECO:0007669"/>
    <property type="project" value="InterPro"/>
</dbReference>
<reference evidence="7 8" key="1">
    <citation type="submission" date="2020-03" db="EMBL/GenBank/DDBJ databases">
        <title>Complete genome sequences of two sulfur-disproportionating bacterial strains T55J and Mzg5.</title>
        <authorList>
            <person name="Umezawa K."/>
            <person name="Kojima H."/>
            <person name="Kato Y."/>
            <person name="Fukui M."/>
        </authorList>
    </citation>
    <scope>NUCLEOTIDE SEQUENCE [LARGE SCALE GENOMIC DNA]</scope>
    <source>
        <strain evidence="7 8">T55J</strain>
    </source>
</reference>
<evidence type="ECO:0000256" key="4">
    <source>
        <dbReference type="SAM" id="MobiDB-lite"/>
    </source>
</evidence>
<evidence type="ECO:0000259" key="6">
    <source>
        <dbReference type="SMART" id="SM00646"/>
    </source>
</evidence>
<evidence type="ECO:0000256" key="2">
    <source>
        <dbReference type="ARBA" id="ARBA00011901"/>
    </source>
</evidence>
<feature type="region of interest" description="Disordered" evidence="4">
    <location>
        <begin position="454"/>
        <end position="489"/>
    </location>
</feature>
<dbReference type="Gene3D" id="3.40.630.40">
    <property type="entry name" value="Zn-dependent exopeptidases"/>
    <property type="match status" value="1"/>
</dbReference>
<dbReference type="EMBL" id="AP022873">
    <property type="protein sequence ID" value="BCB95995.1"/>
    <property type="molecule type" value="Genomic_DNA"/>
</dbReference>
<dbReference type="Gene3D" id="2.60.40.3500">
    <property type="match status" value="1"/>
</dbReference>
<dbReference type="InterPro" id="IPR050695">
    <property type="entry name" value="N-acetylmuramoyl_amidase_3"/>
</dbReference>
<dbReference type="KEGG" id="dtp:JZK55_09170"/>
<dbReference type="RefSeq" id="WP_203473451.1">
    <property type="nucleotide sequence ID" value="NZ_AP022873.1"/>
</dbReference>
<feature type="transmembrane region" description="Helical" evidence="5">
    <location>
        <begin position="54"/>
        <end position="73"/>
    </location>
</feature>
<accession>A0A7G1GZR4</accession>
<keyword evidence="5" id="KW-0812">Transmembrane</keyword>
<dbReference type="Proteomes" id="UP000516360">
    <property type="component" value="Chromosome"/>
</dbReference>
<dbReference type="InterPro" id="IPR002508">
    <property type="entry name" value="MurNAc-LAA_cat"/>
</dbReference>
<gene>
    <name evidence="7" type="ORF">JZK55_09170</name>
</gene>
<dbReference type="PANTHER" id="PTHR30404">
    <property type="entry name" value="N-ACETYLMURAMOYL-L-ALANINE AMIDASE"/>
    <property type="match status" value="1"/>
</dbReference>